<dbReference type="EMBL" id="ARQD01000002">
    <property type="protein sequence ID" value="KIX85153.1"/>
    <property type="molecule type" value="Genomic_DNA"/>
</dbReference>
<evidence type="ECO:0000256" key="4">
    <source>
        <dbReference type="ARBA" id="ARBA00022989"/>
    </source>
</evidence>
<proteinExistence type="inferred from homology"/>
<dbReference type="InterPro" id="IPR002379">
    <property type="entry name" value="ATPase_proteolipid_c-like_dom"/>
</dbReference>
<dbReference type="GO" id="GO:0045259">
    <property type="term" value="C:proton-transporting ATP synthase complex"/>
    <property type="evidence" value="ECO:0007669"/>
    <property type="project" value="InterPro"/>
</dbReference>
<keyword evidence="11" id="KW-1185">Reference proteome</keyword>
<dbReference type="GO" id="GO:0015986">
    <property type="term" value="P:proton motive force-driven ATP synthesis"/>
    <property type="evidence" value="ECO:0007669"/>
    <property type="project" value="InterPro"/>
</dbReference>
<comment type="subcellular location">
    <subcellularLocation>
        <location evidence="1">Membrane</location>
        <topology evidence="1">Multi-pass membrane protein</topology>
    </subcellularLocation>
</comment>
<feature type="domain" description="V-ATPase proteolipid subunit C-like" evidence="9">
    <location>
        <begin position="16"/>
        <end position="76"/>
    </location>
</feature>
<dbReference type="eggNOG" id="COG0636">
    <property type="taxonomic scope" value="Bacteria"/>
</dbReference>
<reference evidence="10 11" key="1">
    <citation type="journal article" date="2013" name="Proc. Natl. Acad. Sci. U.S.A.">
        <title>Candidate phylum TM6 genome recovered from a hospital sink biofilm provides genomic insights into this uncultivated phylum.</title>
        <authorList>
            <person name="McLean J.S."/>
            <person name="Lombardo M.J."/>
            <person name="Badger J.H."/>
            <person name="Edlund A."/>
            <person name="Novotny M."/>
            <person name="Yee-Greenbaum J."/>
            <person name="Vyahhi N."/>
            <person name="Hall A.P."/>
            <person name="Yang Y."/>
            <person name="Dupont C.L."/>
            <person name="Ziegler M.G."/>
            <person name="Chitsaz H."/>
            <person name="Allen A.E."/>
            <person name="Yooseph S."/>
            <person name="Tesler G."/>
            <person name="Pevzner P.A."/>
            <person name="Friedman R.M."/>
            <person name="Nealson K.H."/>
            <person name="Venter J.C."/>
            <person name="Lasken R.S."/>
        </authorList>
    </citation>
    <scope>NUCLEOTIDE SEQUENCE [LARGE SCALE GENOMIC DNA]</scope>
    <source>
        <strain evidence="10 11">TM6SC1</strain>
    </source>
</reference>
<comment type="caution">
    <text evidence="10">The sequence shown here is derived from an EMBL/GenBank/DDBJ whole genome shotgun (WGS) entry which is preliminary data.</text>
</comment>
<dbReference type="InterPro" id="IPR035921">
    <property type="entry name" value="F/V-ATP_Csub_sf"/>
</dbReference>
<evidence type="ECO:0000313" key="11">
    <source>
        <dbReference type="Proteomes" id="UP000032214"/>
    </source>
</evidence>
<keyword evidence="3 8" id="KW-0812">Transmembrane</keyword>
<evidence type="ECO:0000256" key="5">
    <source>
        <dbReference type="ARBA" id="ARBA00023136"/>
    </source>
</evidence>
<evidence type="ECO:0000259" key="9">
    <source>
        <dbReference type="Pfam" id="PF00137"/>
    </source>
</evidence>
<dbReference type="STRING" id="1306947.J120_02305"/>
<dbReference type="Gene3D" id="1.20.120.610">
    <property type="entry name" value="lithium bound rotor ring of v- atpase"/>
    <property type="match status" value="1"/>
</dbReference>
<feature type="transmembrane region" description="Helical" evidence="8">
    <location>
        <begin position="59"/>
        <end position="85"/>
    </location>
</feature>
<evidence type="ECO:0000313" key="10">
    <source>
        <dbReference type="EMBL" id="KIX85153.1"/>
    </source>
</evidence>
<dbReference type="SUPFAM" id="SSF81333">
    <property type="entry name" value="F1F0 ATP synthase subunit C"/>
    <property type="match status" value="1"/>
</dbReference>
<protein>
    <recommendedName>
        <fullName evidence="6">ATP synthase F(0) sector subunit c</fullName>
    </recommendedName>
    <alternativeName>
        <fullName evidence="7">F-type ATPase subunit c</fullName>
    </alternativeName>
</protein>
<evidence type="ECO:0000256" key="8">
    <source>
        <dbReference type="SAM" id="Phobius"/>
    </source>
</evidence>
<dbReference type="Pfam" id="PF00137">
    <property type="entry name" value="ATP-synt_C"/>
    <property type="match status" value="1"/>
</dbReference>
<evidence type="ECO:0000256" key="3">
    <source>
        <dbReference type="ARBA" id="ARBA00022692"/>
    </source>
</evidence>
<evidence type="ECO:0000256" key="2">
    <source>
        <dbReference type="ARBA" id="ARBA00006704"/>
    </source>
</evidence>
<gene>
    <name evidence="10" type="ORF">J120_02305</name>
</gene>
<dbReference type="PRINTS" id="PR00124">
    <property type="entry name" value="ATPASEC"/>
</dbReference>
<keyword evidence="5 8" id="KW-0472">Membrane</keyword>
<dbReference type="CDD" id="cd18121">
    <property type="entry name" value="ATP-synt_Fo_c"/>
    <property type="match status" value="1"/>
</dbReference>
<dbReference type="AlphaFoldDB" id="A0A0D2JLC8"/>
<evidence type="ECO:0000256" key="6">
    <source>
        <dbReference type="ARBA" id="ARBA00032200"/>
    </source>
</evidence>
<feature type="transmembrane region" description="Helical" evidence="8">
    <location>
        <begin position="12"/>
        <end position="38"/>
    </location>
</feature>
<evidence type="ECO:0000256" key="7">
    <source>
        <dbReference type="ARBA" id="ARBA00032887"/>
    </source>
</evidence>
<comment type="similarity">
    <text evidence="2">Belongs to the ATPase C chain family.</text>
</comment>
<dbReference type="Proteomes" id="UP000032214">
    <property type="component" value="Unassembled WGS sequence"/>
</dbReference>
<keyword evidence="4 8" id="KW-1133">Transmembrane helix</keyword>
<accession>A0A0D2JLC8</accession>
<evidence type="ECO:0000256" key="1">
    <source>
        <dbReference type="ARBA" id="ARBA00004141"/>
    </source>
</evidence>
<organism evidence="10 11">
    <name type="scientific">candidate division TM6 bacterium JCVI TM6SC1</name>
    <dbReference type="NCBI Taxonomy" id="1306947"/>
    <lineage>
        <taxon>Bacteria</taxon>
        <taxon>Candidatus Babelota</taxon>
        <taxon>Vermiphilus</taxon>
    </lineage>
</organism>
<dbReference type="GO" id="GO:0033177">
    <property type="term" value="C:proton-transporting two-sector ATPase complex, proton-transporting domain"/>
    <property type="evidence" value="ECO:0007669"/>
    <property type="project" value="InterPro"/>
</dbReference>
<dbReference type="GO" id="GO:0015078">
    <property type="term" value="F:proton transmembrane transporter activity"/>
    <property type="evidence" value="ECO:0007669"/>
    <property type="project" value="InterPro"/>
</dbReference>
<sequence length="86" mass="8673">MNGADGIMYAKAAAFIGAAIAMGVGSIGPALGQGMIAAKSCENLGKYPALFSQLRTLNFLSMAIVESSAIYCLIIAGALVGVGYLL</sequence>
<name>A0A0D2JLC8_9BACT</name>
<dbReference type="InterPro" id="IPR000454">
    <property type="entry name" value="ATP_synth_F0_csu"/>
</dbReference>